<keyword evidence="2" id="KW-0813">Transport</keyword>
<keyword evidence="6 9" id="KW-1133">Transmembrane helix</keyword>
<evidence type="ECO:0000256" key="4">
    <source>
        <dbReference type="ARBA" id="ARBA00022475"/>
    </source>
</evidence>
<dbReference type="PANTHER" id="PTHR33451">
    <property type="entry name" value="MALATE-2H(+)/NA(+)-LACTATE ANTIPORTER"/>
    <property type="match status" value="1"/>
</dbReference>
<organism evidence="11 12">
    <name type="scientific">Cruoricaptor ignavus</name>
    <dbReference type="NCBI Taxonomy" id="1118202"/>
    <lineage>
        <taxon>Bacteria</taxon>
        <taxon>Pseudomonadati</taxon>
        <taxon>Bacteroidota</taxon>
        <taxon>Flavobacteriia</taxon>
        <taxon>Flavobacteriales</taxon>
        <taxon>Weeksellaceae</taxon>
        <taxon>Cruoricaptor</taxon>
    </lineage>
</organism>
<dbReference type="PANTHER" id="PTHR33451:SF5">
    <property type="entry name" value="NA+_H+ ANTIPORTER"/>
    <property type="match status" value="1"/>
</dbReference>
<feature type="transmembrane region" description="Helical" evidence="9">
    <location>
        <begin position="229"/>
        <end position="262"/>
    </location>
</feature>
<dbReference type="AlphaFoldDB" id="A0A1M6DLB7"/>
<sequence length="432" mass="45988">MKKDSAFALLPFLVFVILYFGGSVYAGDFYALPAPLIFLAAVIIALLQFPKDSFEKKLNAFAQGAGDPNIMIMIIIFLLAGIFGEISRGMGAVESAVNFGLQYIAPRFMPAALFAIAAFISLSLGTSVGTIAVLAPFALGIEQSAPGHLGILLGAVVGGSMFGDNLSFISDTTIAATRTQGIGMREKFRTNIKIVWIPALLSVLAFIFLSTDLSGVPGGVRGSYTLPKILPYLLVFVLALLGLNVIWTLLTGIISSLVIGFFYQDFSALEALQMMGKGMSSMFEISIICLLIGGMVGIIRHNGGISYILAHLKRRTNSAKSAQLTVAALTAAVNACTANNTIAIIIVGPIAKEMSDATGAQPRSMASIMDTISCFVQGVLPYGAQILTALSIVSFSVSPWEVIQYLFYPFLIGVFIMGYILLQKGNPMAKER</sequence>
<dbReference type="Proteomes" id="UP000184335">
    <property type="component" value="Unassembled WGS sequence"/>
</dbReference>
<evidence type="ECO:0000313" key="11">
    <source>
        <dbReference type="EMBL" id="SHI73931.1"/>
    </source>
</evidence>
<evidence type="ECO:0000256" key="7">
    <source>
        <dbReference type="ARBA" id="ARBA00023136"/>
    </source>
</evidence>
<dbReference type="GO" id="GO:0005886">
    <property type="term" value="C:plasma membrane"/>
    <property type="evidence" value="ECO:0007669"/>
    <property type="project" value="UniProtKB-SubCell"/>
</dbReference>
<keyword evidence="3" id="KW-0050">Antiport</keyword>
<feature type="transmembrane region" description="Helical" evidence="9">
    <location>
        <begin position="283"/>
        <end position="302"/>
    </location>
</feature>
<reference evidence="11 12" key="1">
    <citation type="submission" date="2016-11" db="EMBL/GenBank/DDBJ databases">
        <authorList>
            <person name="Jaros S."/>
            <person name="Januszkiewicz K."/>
            <person name="Wedrychowicz H."/>
        </authorList>
    </citation>
    <scope>NUCLEOTIDE SEQUENCE [LARGE SCALE GENOMIC DNA]</scope>
    <source>
        <strain evidence="11 12">DSM 25479</strain>
    </source>
</reference>
<feature type="domain" description="Na+/H+ antiporter NhaC-like C-terminal" evidence="10">
    <location>
        <begin position="236"/>
        <end position="420"/>
    </location>
</feature>
<evidence type="ECO:0000313" key="12">
    <source>
        <dbReference type="Proteomes" id="UP000184335"/>
    </source>
</evidence>
<dbReference type="OrthoDB" id="9790605at2"/>
<feature type="transmembrane region" description="Helical" evidence="9">
    <location>
        <begin position="108"/>
        <end position="137"/>
    </location>
</feature>
<feature type="transmembrane region" description="Helical" evidence="9">
    <location>
        <begin position="149"/>
        <end position="169"/>
    </location>
</feature>
<keyword evidence="7 9" id="KW-0472">Membrane</keyword>
<feature type="transmembrane region" description="Helical" evidence="9">
    <location>
        <begin position="372"/>
        <end position="396"/>
    </location>
</feature>
<gene>
    <name evidence="11" type="ORF">SAMN05443429_10416</name>
</gene>
<evidence type="ECO:0000256" key="9">
    <source>
        <dbReference type="SAM" id="Phobius"/>
    </source>
</evidence>
<feature type="domain" description="Na+/H+ antiporter NhaC-like C-terminal" evidence="10">
    <location>
        <begin position="38"/>
        <end position="180"/>
    </location>
</feature>
<evidence type="ECO:0000256" key="2">
    <source>
        <dbReference type="ARBA" id="ARBA00022448"/>
    </source>
</evidence>
<comment type="subcellular location">
    <subcellularLocation>
        <location evidence="1">Cell membrane</location>
        <topology evidence="1">Multi-pass membrane protein</topology>
    </subcellularLocation>
</comment>
<feature type="transmembrane region" description="Helical" evidence="9">
    <location>
        <begin position="402"/>
        <end position="422"/>
    </location>
</feature>
<evidence type="ECO:0000256" key="6">
    <source>
        <dbReference type="ARBA" id="ARBA00022989"/>
    </source>
</evidence>
<accession>A0A1M6DLB7</accession>
<evidence type="ECO:0000256" key="1">
    <source>
        <dbReference type="ARBA" id="ARBA00004651"/>
    </source>
</evidence>
<dbReference type="RefSeq" id="WP_083541156.1">
    <property type="nucleotide sequence ID" value="NZ_FQYI01000004.1"/>
</dbReference>
<feature type="transmembrane region" description="Helical" evidence="9">
    <location>
        <begin position="190"/>
        <end position="209"/>
    </location>
</feature>
<dbReference type="InterPro" id="IPR052180">
    <property type="entry name" value="NhaC_Na-H+_Antiporter"/>
</dbReference>
<name>A0A1M6DLB7_9FLAO</name>
<dbReference type="EMBL" id="FQYI01000004">
    <property type="protein sequence ID" value="SHI73931.1"/>
    <property type="molecule type" value="Genomic_DNA"/>
</dbReference>
<feature type="transmembrane region" description="Helical" evidence="9">
    <location>
        <begin position="69"/>
        <end position="87"/>
    </location>
</feature>
<comment type="similarity">
    <text evidence="8">Belongs to the NhaC Na(+)/H(+) (TC 2.A.35) antiporter family.</text>
</comment>
<dbReference type="InterPro" id="IPR018461">
    <property type="entry name" value="Na/H_Antiport_NhaC-like_C"/>
</dbReference>
<feature type="transmembrane region" description="Helical" evidence="9">
    <location>
        <begin position="29"/>
        <end position="49"/>
    </location>
</feature>
<feature type="transmembrane region" description="Helical" evidence="9">
    <location>
        <begin position="322"/>
        <end position="351"/>
    </location>
</feature>
<feature type="transmembrane region" description="Helical" evidence="9">
    <location>
        <begin position="6"/>
        <end position="22"/>
    </location>
</feature>
<proteinExistence type="inferred from homology"/>
<dbReference type="Pfam" id="PF03553">
    <property type="entry name" value="Na_H_antiporter"/>
    <property type="match status" value="2"/>
</dbReference>
<keyword evidence="4" id="KW-1003">Cell membrane</keyword>
<evidence type="ECO:0000256" key="3">
    <source>
        <dbReference type="ARBA" id="ARBA00022449"/>
    </source>
</evidence>
<evidence type="ECO:0000256" key="5">
    <source>
        <dbReference type="ARBA" id="ARBA00022692"/>
    </source>
</evidence>
<protein>
    <submittedName>
        <fullName evidence="11">Putative methionine transporter, NhaC family</fullName>
    </submittedName>
</protein>
<dbReference type="GO" id="GO:0015297">
    <property type="term" value="F:antiporter activity"/>
    <property type="evidence" value="ECO:0007669"/>
    <property type="project" value="UniProtKB-KW"/>
</dbReference>
<keyword evidence="5 9" id="KW-0812">Transmembrane</keyword>
<evidence type="ECO:0000259" key="10">
    <source>
        <dbReference type="Pfam" id="PF03553"/>
    </source>
</evidence>
<evidence type="ECO:0000256" key="8">
    <source>
        <dbReference type="ARBA" id="ARBA00038435"/>
    </source>
</evidence>
<keyword evidence="12" id="KW-1185">Reference proteome</keyword>